<dbReference type="RefSeq" id="WP_306637780.1">
    <property type="nucleotide sequence ID" value="NZ_JAUSXB010000001.1"/>
</dbReference>
<evidence type="ECO:0000313" key="1">
    <source>
        <dbReference type="EMBL" id="MDQ0675528.1"/>
    </source>
</evidence>
<proteinExistence type="predicted"/>
<comment type="caution">
    <text evidence="1">The sequence shown here is derived from an EMBL/GenBank/DDBJ whole genome shotgun (WGS) entry which is preliminary data.</text>
</comment>
<sequence length="161" mass="17624">MLFPRSGQAPQSLSAAAMSALLLASAMKHFREPRFYRQVVPDYLCLEDRESGTEPHRHGPLAVMTREEWIAVSGLLELAAAVVILVPPARKATATALTAMFAVFLAGHVDALRRAYSPEGTPAERTVHTLRLPLQVPLILWAWSLRKPALRPGKPAPGAWT</sequence>
<dbReference type="Proteomes" id="UP001236806">
    <property type="component" value="Unassembled WGS sequence"/>
</dbReference>
<name>A0ABU0PNK6_9MICC</name>
<dbReference type="PANTHER" id="PTHR36974">
    <property type="entry name" value="MEMBRANE PROTEIN-RELATED"/>
    <property type="match status" value="1"/>
</dbReference>
<protein>
    <submittedName>
        <fullName evidence="1">Membrane protein</fullName>
    </submittedName>
</protein>
<accession>A0ABU0PNK6</accession>
<evidence type="ECO:0000313" key="2">
    <source>
        <dbReference type="Proteomes" id="UP001236806"/>
    </source>
</evidence>
<organism evidence="1 2">
    <name type="scientific">Pseudarthrobacter siccitolerans</name>
    <dbReference type="NCBI Taxonomy" id="861266"/>
    <lineage>
        <taxon>Bacteria</taxon>
        <taxon>Bacillati</taxon>
        <taxon>Actinomycetota</taxon>
        <taxon>Actinomycetes</taxon>
        <taxon>Micrococcales</taxon>
        <taxon>Micrococcaceae</taxon>
        <taxon>Pseudarthrobacter</taxon>
    </lineage>
</organism>
<keyword evidence="2" id="KW-1185">Reference proteome</keyword>
<dbReference type="EMBL" id="JAUSXB010000001">
    <property type="protein sequence ID" value="MDQ0675528.1"/>
    <property type="molecule type" value="Genomic_DNA"/>
</dbReference>
<dbReference type="PANTHER" id="PTHR36974:SF1">
    <property type="entry name" value="DOXX FAMILY MEMBRANE PROTEIN"/>
    <property type="match status" value="1"/>
</dbReference>
<gene>
    <name evidence="1" type="ORF">QFZ36_003089</name>
</gene>
<reference evidence="1 2" key="1">
    <citation type="submission" date="2023-07" db="EMBL/GenBank/DDBJ databases">
        <title>Comparative genomics of wheat-associated soil bacteria to identify genetic determinants of phenazine resistance.</title>
        <authorList>
            <person name="Mouncey N."/>
        </authorList>
    </citation>
    <scope>NUCLEOTIDE SEQUENCE [LARGE SCALE GENOMIC DNA]</scope>
    <source>
        <strain evidence="1 2">W1I3</strain>
    </source>
</reference>